<dbReference type="InterPro" id="IPR036396">
    <property type="entry name" value="Cyt_P450_sf"/>
</dbReference>
<dbReference type="Proteomes" id="UP001175001">
    <property type="component" value="Unassembled WGS sequence"/>
</dbReference>
<dbReference type="PANTHER" id="PTHR46206">
    <property type="entry name" value="CYTOCHROME P450"/>
    <property type="match status" value="1"/>
</dbReference>
<dbReference type="GO" id="GO:0016705">
    <property type="term" value="F:oxidoreductase activity, acting on paired donors, with incorporation or reduction of molecular oxygen"/>
    <property type="evidence" value="ECO:0007669"/>
    <property type="project" value="InterPro"/>
</dbReference>
<proteinExistence type="inferred from homology"/>
<dbReference type="CDD" id="cd11041">
    <property type="entry name" value="CYP503A1-like"/>
    <property type="match status" value="1"/>
</dbReference>
<name>A0AA40C146_9PEZI</name>
<dbReference type="AlphaFoldDB" id="A0AA40C146"/>
<keyword evidence="8" id="KW-0732">Signal</keyword>
<dbReference type="PANTHER" id="PTHR46206:SF2">
    <property type="entry name" value="CYTOCHROME P450 MONOOXYGENASE AUSG-RELATED"/>
    <property type="match status" value="1"/>
</dbReference>
<organism evidence="9 10">
    <name type="scientific">Lasiodiplodia hormozganensis</name>
    <dbReference type="NCBI Taxonomy" id="869390"/>
    <lineage>
        <taxon>Eukaryota</taxon>
        <taxon>Fungi</taxon>
        <taxon>Dikarya</taxon>
        <taxon>Ascomycota</taxon>
        <taxon>Pezizomycotina</taxon>
        <taxon>Dothideomycetes</taxon>
        <taxon>Dothideomycetes incertae sedis</taxon>
        <taxon>Botryosphaeriales</taxon>
        <taxon>Botryosphaeriaceae</taxon>
        <taxon>Lasiodiplodia</taxon>
    </lineage>
</organism>
<dbReference type="GO" id="GO:0005506">
    <property type="term" value="F:iron ion binding"/>
    <property type="evidence" value="ECO:0007669"/>
    <property type="project" value="InterPro"/>
</dbReference>
<dbReference type="Gene3D" id="1.10.630.10">
    <property type="entry name" value="Cytochrome P450"/>
    <property type="match status" value="1"/>
</dbReference>
<feature type="non-terminal residue" evidence="9">
    <location>
        <position position="1"/>
    </location>
</feature>
<comment type="caution">
    <text evidence="9">The sequence shown here is derived from an EMBL/GenBank/DDBJ whole genome shotgun (WGS) entry which is preliminary data.</text>
</comment>
<dbReference type="GO" id="GO:0020037">
    <property type="term" value="F:heme binding"/>
    <property type="evidence" value="ECO:0007669"/>
    <property type="project" value="InterPro"/>
</dbReference>
<reference evidence="9" key="1">
    <citation type="submission" date="2023-06" db="EMBL/GenBank/DDBJ databases">
        <title>Multi-omics analyses reveal the molecular pathogenesis toolkit of Lasiodiplodia hormozganensis, a cross-kingdom pathogen.</title>
        <authorList>
            <person name="Felix C."/>
            <person name="Meneses R."/>
            <person name="Goncalves M.F.M."/>
            <person name="Tilleman L."/>
            <person name="Duarte A.S."/>
            <person name="Jorrin-Novo J.V."/>
            <person name="Van De Peer Y."/>
            <person name="Deforce D."/>
            <person name="Van Nieuwerburgh F."/>
            <person name="Esteves A.C."/>
            <person name="Alves A."/>
        </authorList>
    </citation>
    <scope>NUCLEOTIDE SEQUENCE</scope>
    <source>
        <strain evidence="9">CBS 339.90</strain>
    </source>
</reference>
<evidence type="ECO:0000256" key="8">
    <source>
        <dbReference type="SAM" id="SignalP"/>
    </source>
</evidence>
<evidence type="ECO:0000256" key="5">
    <source>
        <dbReference type="ARBA" id="ARBA00023002"/>
    </source>
</evidence>
<sequence>MDAYWVKVPIVIVLLALASFLFRSDAPYPGFPIVGKIQNDFWLHKTKANFRQNARKIIEEGIQRFSGPFQIVTSTGPKIVLPNRYVDEIRNHPDLHLGEHISDEFFGHMTGFEAFKAFRTPLLADTIRTKLTQSLKWRSANLHADCLYIISRLATLVFIGPELCRRDDWLEVAGVWTHHVVAASLGLRAWPWFLRPLVNIFQPASRVLRQSTAKAHGIIEPVVLKRREERLRNAKDGKLPRPADSIGWLDDVAKGEKYDFTVYQLALTGAAMHTTAMLLAHAILDVCAHPEYVEPLRAEIRCAVREEGWKKTALYKMRLMDSFLKESQRVNPITV</sequence>
<evidence type="ECO:0000256" key="1">
    <source>
        <dbReference type="ARBA" id="ARBA00001971"/>
    </source>
</evidence>
<keyword evidence="4" id="KW-0479">Metal-binding</keyword>
<gene>
    <name evidence="9" type="primary">pyr3_6</name>
    <name evidence="9" type="ORF">DIS24_g11432</name>
</gene>
<dbReference type="SUPFAM" id="SSF48264">
    <property type="entry name" value="Cytochrome P450"/>
    <property type="match status" value="1"/>
</dbReference>
<comment type="cofactor">
    <cofactor evidence="1">
        <name>heme</name>
        <dbReference type="ChEBI" id="CHEBI:30413"/>
    </cofactor>
</comment>
<evidence type="ECO:0000256" key="2">
    <source>
        <dbReference type="ARBA" id="ARBA00010617"/>
    </source>
</evidence>
<evidence type="ECO:0000256" key="7">
    <source>
        <dbReference type="ARBA" id="ARBA00023033"/>
    </source>
</evidence>
<evidence type="ECO:0000313" key="10">
    <source>
        <dbReference type="Proteomes" id="UP001175001"/>
    </source>
</evidence>
<evidence type="ECO:0000313" key="9">
    <source>
        <dbReference type="EMBL" id="KAK0621112.1"/>
    </source>
</evidence>
<feature type="signal peptide" evidence="8">
    <location>
        <begin position="1"/>
        <end position="18"/>
    </location>
</feature>
<keyword evidence="6" id="KW-0408">Iron</keyword>
<keyword evidence="5" id="KW-0560">Oxidoreductase</keyword>
<accession>A0AA40C146</accession>
<evidence type="ECO:0000256" key="6">
    <source>
        <dbReference type="ARBA" id="ARBA00023004"/>
    </source>
</evidence>
<dbReference type="EMBL" id="JAUJDW010000165">
    <property type="protein sequence ID" value="KAK0621112.1"/>
    <property type="molecule type" value="Genomic_DNA"/>
</dbReference>
<dbReference type="GO" id="GO:0004497">
    <property type="term" value="F:monooxygenase activity"/>
    <property type="evidence" value="ECO:0007669"/>
    <property type="project" value="UniProtKB-KW"/>
</dbReference>
<evidence type="ECO:0000256" key="4">
    <source>
        <dbReference type="ARBA" id="ARBA00022723"/>
    </source>
</evidence>
<dbReference type="InterPro" id="IPR001128">
    <property type="entry name" value="Cyt_P450"/>
</dbReference>
<keyword evidence="7 9" id="KW-0503">Monooxygenase</keyword>
<keyword evidence="3" id="KW-0349">Heme</keyword>
<dbReference type="Pfam" id="PF00067">
    <property type="entry name" value="p450"/>
    <property type="match status" value="1"/>
</dbReference>
<keyword evidence="10" id="KW-1185">Reference proteome</keyword>
<comment type="similarity">
    <text evidence="2">Belongs to the cytochrome P450 family.</text>
</comment>
<feature type="chain" id="PRO_5041223196" evidence="8">
    <location>
        <begin position="19"/>
        <end position="335"/>
    </location>
</feature>
<protein>
    <submittedName>
        <fullName evidence="9">Cytochrome P450 monooxygenase pyr3</fullName>
    </submittedName>
</protein>
<evidence type="ECO:0000256" key="3">
    <source>
        <dbReference type="ARBA" id="ARBA00022617"/>
    </source>
</evidence>